<keyword evidence="2" id="KW-1185">Reference proteome</keyword>
<dbReference type="Proteomes" id="UP001243212">
    <property type="component" value="Unassembled WGS sequence"/>
</dbReference>
<evidence type="ECO:0000313" key="1">
    <source>
        <dbReference type="EMBL" id="MDP9806435.1"/>
    </source>
</evidence>
<proteinExistence type="predicted"/>
<dbReference type="PROSITE" id="PS51257">
    <property type="entry name" value="PROKAR_LIPOPROTEIN"/>
    <property type="match status" value="1"/>
</dbReference>
<protein>
    <recommendedName>
        <fullName evidence="3">Lipoprotein</fullName>
    </recommendedName>
</protein>
<evidence type="ECO:0008006" key="3">
    <source>
        <dbReference type="Google" id="ProtNLM"/>
    </source>
</evidence>
<comment type="caution">
    <text evidence="1">The sequence shown here is derived from an EMBL/GenBank/DDBJ whole genome shotgun (WGS) entry which is preliminary data.</text>
</comment>
<sequence length="116" mass="12238">MSRKLPALLAAALALGACGNDAGSRVGEIKKAIAESAESQFGGDVENLSDEERKAYDEFVDCMANGIDSKMSDEAIDGIINDRDSYQPSAEDMEASLEIVQECVGSAYMPAPESAN</sequence>
<dbReference type="RefSeq" id="WP_307682660.1">
    <property type="nucleotide sequence ID" value="NZ_JAUSQX010000001.1"/>
</dbReference>
<name>A0ABT9NGA5_9ACTO</name>
<gene>
    <name evidence="1" type="ORF">J2S70_001017</name>
</gene>
<accession>A0ABT9NGA5</accession>
<evidence type="ECO:0000313" key="2">
    <source>
        <dbReference type="Proteomes" id="UP001243212"/>
    </source>
</evidence>
<dbReference type="EMBL" id="JAUSQX010000001">
    <property type="protein sequence ID" value="MDP9806435.1"/>
    <property type="molecule type" value="Genomic_DNA"/>
</dbReference>
<reference evidence="1 2" key="1">
    <citation type="submission" date="2023-07" db="EMBL/GenBank/DDBJ databases">
        <title>Sequencing the genomes of 1000 actinobacteria strains.</title>
        <authorList>
            <person name="Klenk H.-P."/>
        </authorList>
    </citation>
    <scope>NUCLEOTIDE SEQUENCE [LARGE SCALE GENOMIC DNA]</scope>
    <source>
        <strain evidence="1 2">DSM 17163</strain>
    </source>
</reference>
<organism evidence="1 2">
    <name type="scientific">Trueperella bonasi</name>
    <dbReference type="NCBI Taxonomy" id="312286"/>
    <lineage>
        <taxon>Bacteria</taxon>
        <taxon>Bacillati</taxon>
        <taxon>Actinomycetota</taxon>
        <taxon>Actinomycetes</taxon>
        <taxon>Actinomycetales</taxon>
        <taxon>Actinomycetaceae</taxon>
        <taxon>Trueperella</taxon>
    </lineage>
</organism>